<keyword evidence="4" id="KW-0418">Kinase</keyword>
<dbReference type="GO" id="GO:0005634">
    <property type="term" value="C:nucleus"/>
    <property type="evidence" value="ECO:0007669"/>
    <property type="project" value="TreeGrafter"/>
</dbReference>
<protein>
    <recommendedName>
        <fullName evidence="7">Protein kinase domain-containing protein</fullName>
    </recommendedName>
</protein>
<feature type="region of interest" description="Disordered" evidence="6">
    <location>
        <begin position="538"/>
        <end position="619"/>
    </location>
</feature>
<feature type="compositionally biased region" description="Polar residues" evidence="6">
    <location>
        <begin position="544"/>
        <end position="560"/>
    </location>
</feature>
<name>A0AAQ3M5E3_9PEZI</name>
<keyword evidence="1" id="KW-0723">Serine/threonine-protein kinase</keyword>
<feature type="compositionally biased region" description="Basic and acidic residues" evidence="6">
    <location>
        <begin position="606"/>
        <end position="616"/>
    </location>
</feature>
<proteinExistence type="predicted"/>
<feature type="compositionally biased region" description="Low complexity" evidence="6">
    <location>
        <begin position="572"/>
        <end position="583"/>
    </location>
</feature>
<feature type="region of interest" description="Disordered" evidence="6">
    <location>
        <begin position="672"/>
        <end position="696"/>
    </location>
</feature>
<evidence type="ECO:0000313" key="8">
    <source>
        <dbReference type="EMBL" id="WPH01205.1"/>
    </source>
</evidence>
<dbReference type="GO" id="GO:0004674">
    <property type="term" value="F:protein serine/threonine kinase activity"/>
    <property type="evidence" value="ECO:0007669"/>
    <property type="project" value="UniProtKB-KW"/>
</dbReference>
<dbReference type="GO" id="GO:0005524">
    <property type="term" value="F:ATP binding"/>
    <property type="evidence" value="ECO:0007669"/>
    <property type="project" value="UniProtKB-KW"/>
</dbReference>
<dbReference type="InterPro" id="IPR008271">
    <property type="entry name" value="Ser/Thr_kinase_AS"/>
</dbReference>
<dbReference type="FunFam" id="1.10.510.10:FF:000693">
    <property type="entry name" value="Serine/threonine protein kinase, putative"/>
    <property type="match status" value="1"/>
</dbReference>
<evidence type="ECO:0000256" key="3">
    <source>
        <dbReference type="ARBA" id="ARBA00022741"/>
    </source>
</evidence>
<feature type="domain" description="Protein kinase" evidence="7">
    <location>
        <begin position="18"/>
        <end position="289"/>
    </location>
</feature>
<evidence type="ECO:0000256" key="2">
    <source>
        <dbReference type="ARBA" id="ARBA00022679"/>
    </source>
</evidence>
<dbReference type="PANTHER" id="PTHR24345">
    <property type="entry name" value="SERINE/THREONINE-PROTEIN KINASE PLK"/>
    <property type="match status" value="1"/>
</dbReference>
<dbReference type="InterPro" id="IPR011009">
    <property type="entry name" value="Kinase-like_dom_sf"/>
</dbReference>
<evidence type="ECO:0000313" key="9">
    <source>
        <dbReference type="Proteomes" id="UP001303373"/>
    </source>
</evidence>
<evidence type="ECO:0000256" key="1">
    <source>
        <dbReference type="ARBA" id="ARBA00022527"/>
    </source>
</evidence>
<gene>
    <name evidence="8" type="ORF">R9X50_00404100</name>
</gene>
<sequence length="696" mass="77079">MACMRDGFEVGKLLGDRFKTVSPLNHGSFGMVFAATDELTGDDVAIKCITKPGAAVEDTNCPAAIAVDDRSEELEIHSRLSAHPNIVNLITDFETENHQYMVLELCNNGDLYEAIRAGHGPLETEHVRSLMLQLVDAIDHLHSNGVYHRDIKPENIFLTSSGSMKLGDFGLATTETWSTEFAVGSDRYMAPEQFDASVYGYGYSPASADVWAIGIVLLNVLFQRNPFATPTQKDPLFADFVSDRQSLFDVFPNLSQDTFNVLVHSLALDPANRSLGAVREALKAVVSFTTDDEPLDDFCTEQTELVPTATAAREPLRTPSISTPNMCGESFPWSTALLKTPQKTDIRQLSSIQDEEIDMYPESIQYEDTDEVSLSSTNIDSGLGMSYKSGKSIKSPLSKATVSFAASLPISFSRPTTKVSPYGAQGSGFSKSWSDLWDEEEEMVKEEEEETQSSFDSGMEISRVSTVKPLAPQLSIIQEETRGSVTPRPSILAHDDLERTASPLRKLVESDKAHPMSPKQRSASVMDRWAALGNLRRSIGGSETAPTSPTKTKYTGAFTTFSPFRSTKKPKSTTTKPADATPSNWRQGSPTRHRARSITHKNSASWERKEKEHSLPKDVAAQTPWSIDTNWRQHKASSVASRSFLPTAQPSPLQHRKYKNFLDEEFDNDMEQDMEWSSPLSANEDEWVGGWSDFHL</sequence>
<dbReference type="SMART" id="SM00220">
    <property type="entry name" value="S_TKc"/>
    <property type="match status" value="1"/>
</dbReference>
<dbReference type="PROSITE" id="PS00108">
    <property type="entry name" value="PROTEIN_KINASE_ST"/>
    <property type="match status" value="1"/>
</dbReference>
<organism evidence="8 9">
    <name type="scientific">Acrodontium crateriforme</name>
    <dbReference type="NCBI Taxonomy" id="150365"/>
    <lineage>
        <taxon>Eukaryota</taxon>
        <taxon>Fungi</taxon>
        <taxon>Dikarya</taxon>
        <taxon>Ascomycota</taxon>
        <taxon>Pezizomycotina</taxon>
        <taxon>Dothideomycetes</taxon>
        <taxon>Dothideomycetidae</taxon>
        <taxon>Mycosphaerellales</taxon>
        <taxon>Teratosphaeriaceae</taxon>
        <taxon>Acrodontium</taxon>
    </lineage>
</organism>
<dbReference type="PROSITE" id="PS50011">
    <property type="entry name" value="PROTEIN_KINASE_DOM"/>
    <property type="match status" value="1"/>
</dbReference>
<keyword evidence="9" id="KW-1185">Reference proteome</keyword>
<dbReference type="EMBL" id="CP138584">
    <property type="protein sequence ID" value="WPH01205.1"/>
    <property type="molecule type" value="Genomic_DNA"/>
</dbReference>
<accession>A0AAQ3M5E3</accession>
<evidence type="ECO:0000259" key="7">
    <source>
        <dbReference type="PROSITE" id="PS50011"/>
    </source>
</evidence>
<evidence type="ECO:0000256" key="5">
    <source>
        <dbReference type="ARBA" id="ARBA00022840"/>
    </source>
</evidence>
<reference evidence="8 9" key="1">
    <citation type="submission" date="2023-11" db="EMBL/GenBank/DDBJ databases">
        <title>An acidophilic fungus is an integral part of prey digestion in a carnivorous sundew plant.</title>
        <authorList>
            <person name="Tsai I.J."/>
        </authorList>
    </citation>
    <scope>NUCLEOTIDE SEQUENCE [LARGE SCALE GENOMIC DNA]</scope>
    <source>
        <strain evidence="8">169a</strain>
    </source>
</reference>
<dbReference type="AlphaFoldDB" id="A0AAQ3M5E3"/>
<evidence type="ECO:0000256" key="6">
    <source>
        <dbReference type="SAM" id="MobiDB-lite"/>
    </source>
</evidence>
<dbReference type="Proteomes" id="UP001303373">
    <property type="component" value="Chromosome 5"/>
</dbReference>
<keyword evidence="3" id="KW-0547">Nucleotide-binding</keyword>
<evidence type="ECO:0000256" key="4">
    <source>
        <dbReference type="ARBA" id="ARBA00022777"/>
    </source>
</evidence>
<dbReference type="SUPFAM" id="SSF56112">
    <property type="entry name" value="Protein kinase-like (PK-like)"/>
    <property type="match status" value="1"/>
</dbReference>
<keyword evidence="2" id="KW-0808">Transferase</keyword>
<keyword evidence="5" id="KW-0067">ATP-binding</keyword>
<dbReference type="PANTHER" id="PTHR24345:SF91">
    <property type="entry name" value="SERINE_THREONINE-PROTEIN KINASE PLK4"/>
    <property type="match status" value="1"/>
</dbReference>
<dbReference type="Pfam" id="PF00069">
    <property type="entry name" value="Pkinase"/>
    <property type="match status" value="1"/>
</dbReference>
<dbReference type="InterPro" id="IPR000719">
    <property type="entry name" value="Prot_kinase_dom"/>
</dbReference>
<dbReference type="Gene3D" id="1.10.510.10">
    <property type="entry name" value="Transferase(Phosphotransferase) domain 1"/>
    <property type="match status" value="1"/>
</dbReference>